<protein>
    <recommendedName>
        <fullName evidence="2">MADF domain-containing protein</fullName>
    </recommendedName>
</protein>
<dbReference type="Pfam" id="PF10545">
    <property type="entry name" value="MADF_DNA_bdg"/>
    <property type="match status" value="1"/>
</dbReference>
<feature type="region of interest" description="Disordered" evidence="1">
    <location>
        <begin position="73"/>
        <end position="94"/>
    </location>
</feature>
<evidence type="ECO:0000313" key="4">
    <source>
        <dbReference type="Proteomes" id="UP001162164"/>
    </source>
</evidence>
<comment type="caution">
    <text evidence="3">The sequence shown here is derived from an EMBL/GenBank/DDBJ whole genome shotgun (WGS) entry which is preliminary data.</text>
</comment>
<dbReference type="PROSITE" id="PS51029">
    <property type="entry name" value="MADF"/>
    <property type="match status" value="1"/>
</dbReference>
<feature type="compositionally biased region" description="Basic and acidic residues" evidence="1">
    <location>
        <begin position="77"/>
        <end position="86"/>
    </location>
</feature>
<evidence type="ECO:0000256" key="1">
    <source>
        <dbReference type="SAM" id="MobiDB-lite"/>
    </source>
</evidence>
<evidence type="ECO:0000313" key="3">
    <source>
        <dbReference type="EMBL" id="KAJ8967872.1"/>
    </source>
</evidence>
<sequence>MEEEHDDDDDVAVWVDDCIRVWKNIRDKYTRERKIAISQPANQQYLSKWDFYDAMEFLSPFIRSRRSLRKSKGFCKKQQEPNDSSDHFSPSSNSKLWDPISVKLSPSLCPFLRKNLTIQLQEIEDVTTFESNVVNSTSTRVKEIAQPSTISIVRHQTSEEAFGAYIATRLMEFPPEIRQIKKAKLFKDLEEPEEVFSDYVK</sequence>
<accession>A0ABQ9IWR2</accession>
<dbReference type="InterPro" id="IPR006578">
    <property type="entry name" value="MADF-dom"/>
</dbReference>
<reference evidence="3" key="1">
    <citation type="journal article" date="2023" name="Insect Mol. Biol.">
        <title>Genome sequencing provides insights into the evolution of gene families encoding plant cell wall-degrading enzymes in longhorned beetles.</title>
        <authorList>
            <person name="Shin N.R."/>
            <person name="Okamura Y."/>
            <person name="Kirsch R."/>
            <person name="Pauchet Y."/>
        </authorList>
    </citation>
    <scope>NUCLEOTIDE SEQUENCE</scope>
    <source>
        <strain evidence="3">MMC_N1</strain>
    </source>
</reference>
<dbReference type="PANTHER" id="PTHR12243">
    <property type="entry name" value="MADF DOMAIN TRANSCRIPTION FACTOR"/>
    <property type="match status" value="1"/>
</dbReference>
<keyword evidence="4" id="KW-1185">Reference proteome</keyword>
<gene>
    <name evidence="3" type="ORF">NQ317_006188</name>
</gene>
<dbReference type="EMBL" id="JAPWTJ010002113">
    <property type="protein sequence ID" value="KAJ8967872.1"/>
    <property type="molecule type" value="Genomic_DNA"/>
</dbReference>
<organism evidence="3 4">
    <name type="scientific">Molorchus minor</name>
    <dbReference type="NCBI Taxonomy" id="1323400"/>
    <lineage>
        <taxon>Eukaryota</taxon>
        <taxon>Metazoa</taxon>
        <taxon>Ecdysozoa</taxon>
        <taxon>Arthropoda</taxon>
        <taxon>Hexapoda</taxon>
        <taxon>Insecta</taxon>
        <taxon>Pterygota</taxon>
        <taxon>Neoptera</taxon>
        <taxon>Endopterygota</taxon>
        <taxon>Coleoptera</taxon>
        <taxon>Polyphaga</taxon>
        <taxon>Cucujiformia</taxon>
        <taxon>Chrysomeloidea</taxon>
        <taxon>Cerambycidae</taxon>
        <taxon>Lamiinae</taxon>
        <taxon>Monochamini</taxon>
        <taxon>Molorchus</taxon>
    </lineage>
</organism>
<dbReference type="InterPro" id="IPR039353">
    <property type="entry name" value="TF_Adf1"/>
</dbReference>
<dbReference type="PANTHER" id="PTHR12243:SF67">
    <property type="entry name" value="COREPRESSOR OF PANGOLIN, ISOFORM A-RELATED"/>
    <property type="match status" value="1"/>
</dbReference>
<evidence type="ECO:0000259" key="2">
    <source>
        <dbReference type="PROSITE" id="PS51029"/>
    </source>
</evidence>
<dbReference type="Proteomes" id="UP001162164">
    <property type="component" value="Unassembled WGS sequence"/>
</dbReference>
<name>A0ABQ9IWR2_9CUCU</name>
<feature type="domain" description="MADF" evidence="2">
    <location>
        <begin position="1"/>
        <end position="63"/>
    </location>
</feature>
<proteinExistence type="predicted"/>